<gene>
    <name evidence="6" type="ORF">NZD89_00480</name>
</gene>
<dbReference type="EMBL" id="CP104067">
    <property type="protein sequence ID" value="WAH42034.1"/>
    <property type="molecule type" value="Genomic_DNA"/>
</dbReference>
<evidence type="ECO:0000313" key="6">
    <source>
        <dbReference type="EMBL" id="WAH42034.1"/>
    </source>
</evidence>
<dbReference type="PANTHER" id="PTHR35529">
    <property type="entry name" value="MANGANESE EFFLUX PUMP MNTP-RELATED"/>
    <property type="match status" value="1"/>
</dbReference>
<protein>
    <submittedName>
        <fullName evidence="6">Manganese efflux pump</fullName>
    </submittedName>
</protein>
<keyword evidence="3 5" id="KW-1133">Transmembrane helix</keyword>
<evidence type="ECO:0000256" key="3">
    <source>
        <dbReference type="ARBA" id="ARBA00022989"/>
    </source>
</evidence>
<keyword evidence="4 5" id="KW-0472">Membrane</keyword>
<feature type="transmembrane region" description="Helical" evidence="5">
    <location>
        <begin position="99"/>
        <end position="125"/>
    </location>
</feature>
<feature type="transmembrane region" description="Helical" evidence="5">
    <location>
        <begin position="73"/>
        <end position="93"/>
    </location>
</feature>
<dbReference type="Pfam" id="PF02659">
    <property type="entry name" value="Mntp"/>
    <property type="match status" value="1"/>
</dbReference>
<feature type="transmembrane region" description="Helical" evidence="5">
    <location>
        <begin position="132"/>
        <end position="150"/>
    </location>
</feature>
<dbReference type="InterPro" id="IPR003810">
    <property type="entry name" value="Mntp/YtaF"/>
</dbReference>
<evidence type="ECO:0000313" key="7">
    <source>
        <dbReference type="Proteomes" id="UP001164761"/>
    </source>
</evidence>
<evidence type="ECO:0000256" key="5">
    <source>
        <dbReference type="SAM" id="Phobius"/>
    </source>
</evidence>
<reference evidence="6" key="1">
    <citation type="submission" date="2022-08" db="EMBL/GenBank/DDBJ databases">
        <title>Alicyclobacillus fastidiosus DSM 17978, complete genome.</title>
        <authorList>
            <person name="Wang Q."/>
            <person name="Cai R."/>
            <person name="Wang Z."/>
        </authorList>
    </citation>
    <scope>NUCLEOTIDE SEQUENCE</scope>
    <source>
        <strain evidence="6">DSM 17978</strain>
    </source>
</reference>
<keyword evidence="7" id="KW-1185">Reference proteome</keyword>
<evidence type="ECO:0000256" key="2">
    <source>
        <dbReference type="ARBA" id="ARBA00022692"/>
    </source>
</evidence>
<name>A0ABY6ZGK1_9BACL</name>
<evidence type="ECO:0000256" key="1">
    <source>
        <dbReference type="ARBA" id="ARBA00022475"/>
    </source>
</evidence>
<keyword evidence="1" id="KW-1003">Cell membrane</keyword>
<dbReference type="PANTHER" id="PTHR35529:SF2">
    <property type="entry name" value="SPORULATION PROTEIN YTAF-RELATED"/>
    <property type="match status" value="1"/>
</dbReference>
<dbReference type="RefSeq" id="WP_268005929.1">
    <property type="nucleotide sequence ID" value="NZ_BSUT01000001.1"/>
</dbReference>
<keyword evidence="2 5" id="KW-0812">Transmembrane</keyword>
<evidence type="ECO:0000256" key="4">
    <source>
        <dbReference type="ARBA" id="ARBA00023136"/>
    </source>
</evidence>
<dbReference type="Proteomes" id="UP001164761">
    <property type="component" value="Chromosome"/>
</dbReference>
<feature type="transmembrane region" description="Helical" evidence="5">
    <location>
        <begin position="7"/>
        <end position="26"/>
    </location>
</feature>
<feature type="transmembrane region" description="Helical" evidence="5">
    <location>
        <begin position="32"/>
        <end position="52"/>
    </location>
</feature>
<proteinExistence type="predicted"/>
<accession>A0ABY6ZGK1</accession>
<sequence length="151" mass="16484">MQSSTQLGFCTALLGAYMGKVIAHYITVTQAGWAACIVLVYIGLFFWYSKYLHPRVSRTHKQIRIQKPGWKQGIVLGFALSFTNLAIGFGATVSNASTIWVIVFSIAIWGYIMIWLGNVVGIGILARLLGEYSSFAAGLLLILVGIHQVTG</sequence>
<organism evidence="6 7">
    <name type="scientific">Alicyclobacillus fastidiosus</name>
    <dbReference type="NCBI Taxonomy" id="392011"/>
    <lineage>
        <taxon>Bacteria</taxon>
        <taxon>Bacillati</taxon>
        <taxon>Bacillota</taxon>
        <taxon>Bacilli</taxon>
        <taxon>Bacillales</taxon>
        <taxon>Alicyclobacillaceae</taxon>
        <taxon>Alicyclobacillus</taxon>
    </lineage>
</organism>